<evidence type="ECO:0000313" key="4">
    <source>
        <dbReference type="Proteomes" id="UP000664288"/>
    </source>
</evidence>
<accession>A0ABS3J8U3</accession>
<dbReference type="InterPro" id="IPR042100">
    <property type="entry name" value="Bug_dom1"/>
</dbReference>
<evidence type="ECO:0000313" key="3">
    <source>
        <dbReference type="EMBL" id="MBO0906092.1"/>
    </source>
</evidence>
<protein>
    <recommendedName>
        <fullName evidence="5">Tripartite tricarboxylate transporter substrate binding protein</fullName>
    </recommendedName>
</protein>
<feature type="signal peptide" evidence="2">
    <location>
        <begin position="1"/>
        <end position="30"/>
    </location>
</feature>
<keyword evidence="4" id="KW-1185">Reference proteome</keyword>
<reference evidence="3 4" key="1">
    <citation type="submission" date="2021-03" db="EMBL/GenBank/DDBJ databases">
        <title>Whole genome sequence of Jiella sp. MQZ13P-4.</title>
        <authorList>
            <person name="Tuo L."/>
        </authorList>
    </citation>
    <scope>NUCLEOTIDE SEQUENCE [LARGE SCALE GENOMIC DNA]</scope>
    <source>
        <strain evidence="3 4">MQZ13P-4</strain>
    </source>
</reference>
<evidence type="ECO:0008006" key="5">
    <source>
        <dbReference type="Google" id="ProtNLM"/>
    </source>
</evidence>
<organism evidence="3 4">
    <name type="scientific">Jiella sonneratiae</name>
    <dbReference type="NCBI Taxonomy" id="2816856"/>
    <lineage>
        <taxon>Bacteria</taxon>
        <taxon>Pseudomonadati</taxon>
        <taxon>Pseudomonadota</taxon>
        <taxon>Alphaproteobacteria</taxon>
        <taxon>Hyphomicrobiales</taxon>
        <taxon>Aurantimonadaceae</taxon>
        <taxon>Jiella</taxon>
    </lineage>
</organism>
<evidence type="ECO:0000256" key="2">
    <source>
        <dbReference type="SAM" id="SignalP"/>
    </source>
</evidence>
<dbReference type="Gene3D" id="3.40.190.10">
    <property type="entry name" value="Periplasmic binding protein-like II"/>
    <property type="match status" value="1"/>
</dbReference>
<dbReference type="EMBL" id="JAFMPY010000031">
    <property type="protein sequence ID" value="MBO0906092.1"/>
    <property type="molecule type" value="Genomic_DNA"/>
</dbReference>
<keyword evidence="2" id="KW-0732">Signal</keyword>
<feature type="chain" id="PRO_5045323474" description="Tripartite tricarboxylate transporter substrate binding protein" evidence="2">
    <location>
        <begin position="31"/>
        <end position="347"/>
    </location>
</feature>
<proteinExistence type="inferred from homology"/>
<dbReference type="InterPro" id="IPR005064">
    <property type="entry name" value="BUG"/>
</dbReference>
<gene>
    <name evidence="3" type="ORF">J1C47_20785</name>
</gene>
<evidence type="ECO:0000256" key="1">
    <source>
        <dbReference type="ARBA" id="ARBA00006987"/>
    </source>
</evidence>
<sequence length="347" mass="37431">MKITTSAARRLAVSCLAVGCWAFGPAAAKAESVADFYDGETVTLVSGFSASGENDTYFRLWGANLGSFIPGNPTVLNTNLTGAGTLIAANYMYNQAEADGTSMGMFTVEAAIEPLLGNQAAQFDPTKFSWIGSISRDEQFCAVKAEGDGPKTFDEILKNEVLFGTSAPASDTYRQTAILKNVLGAKIKLVSGYHGMPGVLLALERGEVNGACGITSGALETNLAAEYKAGKLKLVLQTSGDPTKEFGDVPSVFDYAKTDDQRELLKFFFNSMAMGRPITAPPAIPADRLEALRTAFMKSVQDEKFLSDAKRLHVEVKPLSGEQIEQRMQEIANHSPEFFERVKEAYK</sequence>
<dbReference type="Proteomes" id="UP000664288">
    <property type="component" value="Unassembled WGS sequence"/>
</dbReference>
<dbReference type="RefSeq" id="WP_207352726.1">
    <property type="nucleotide sequence ID" value="NZ_JAFMPY010000031.1"/>
</dbReference>
<name>A0ABS3J8U3_9HYPH</name>
<dbReference type="PANTHER" id="PTHR42928:SF5">
    <property type="entry name" value="BLR1237 PROTEIN"/>
    <property type="match status" value="1"/>
</dbReference>
<comment type="similarity">
    <text evidence="1">Belongs to the UPF0065 (bug) family.</text>
</comment>
<comment type="caution">
    <text evidence="3">The sequence shown here is derived from an EMBL/GenBank/DDBJ whole genome shotgun (WGS) entry which is preliminary data.</text>
</comment>
<dbReference type="Gene3D" id="3.40.190.150">
    <property type="entry name" value="Bordetella uptake gene, domain 1"/>
    <property type="match status" value="1"/>
</dbReference>
<dbReference type="PANTHER" id="PTHR42928">
    <property type="entry name" value="TRICARBOXYLATE-BINDING PROTEIN"/>
    <property type="match status" value="1"/>
</dbReference>